<gene>
    <name evidence="2" type="ORF">ILYODFUR_020673</name>
</gene>
<sequence length="202" mass="22844">MEFCLHIQLFAAFVLCLKVCAQMVPNEKHPGLQVLATASHYWPLDVVDGIHELWDEIGDRPRYVSDSEITVRIHNHTVLPSSHNSSYVYTNDSAYTNISAIVDIVEGVYNRGIFLNSDNGGSFLHFGNYQNSCMSDPILCGLEDLIVHCIVDLFCFVDDPNHTEMDEDRLNYGSVEDDQQLLWKVVLLELPLLGLLLKIAYV</sequence>
<name>A0ABV0V5F6_9TELE</name>
<protein>
    <submittedName>
        <fullName evidence="2">Uncharacterized protein</fullName>
    </submittedName>
</protein>
<dbReference type="EMBL" id="JAHRIQ010094831">
    <property type="protein sequence ID" value="MEQ2252324.1"/>
    <property type="molecule type" value="Genomic_DNA"/>
</dbReference>
<evidence type="ECO:0000313" key="2">
    <source>
        <dbReference type="EMBL" id="MEQ2252324.1"/>
    </source>
</evidence>
<proteinExistence type="predicted"/>
<dbReference type="Proteomes" id="UP001482620">
    <property type="component" value="Unassembled WGS sequence"/>
</dbReference>
<feature type="signal peptide" evidence="1">
    <location>
        <begin position="1"/>
        <end position="21"/>
    </location>
</feature>
<organism evidence="2 3">
    <name type="scientific">Ilyodon furcidens</name>
    <name type="common">goldbreast splitfin</name>
    <dbReference type="NCBI Taxonomy" id="33524"/>
    <lineage>
        <taxon>Eukaryota</taxon>
        <taxon>Metazoa</taxon>
        <taxon>Chordata</taxon>
        <taxon>Craniata</taxon>
        <taxon>Vertebrata</taxon>
        <taxon>Euteleostomi</taxon>
        <taxon>Actinopterygii</taxon>
        <taxon>Neopterygii</taxon>
        <taxon>Teleostei</taxon>
        <taxon>Neoteleostei</taxon>
        <taxon>Acanthomorphata</taxon>
        <taxon>Ovalentaria</taxon>
        <taxon>Atherinomorphae</taxon>
        <taxon>Cyprinodontiformes</taxon>
        <taxon>Goodeidae</taxon>
        <taxon>Ilyodon</taxon>
    </lineage>
</organism>
<feature type="chain" id="PRO_5046121577" evidence="1">
    <location>
        <begin position="22"/>
        <end position="202"/>
    </location>
</feature>
<reference evidence="2 3" key="1">
    <citation type="submission" date="2021-06" db="EMBL/GenBank/DDBJ databases">
        <authorList>
            <person name="Palmer J.M."/>
        </authorList>
    </citation>
    <scope>NUCLEOTIDE SEQUENCE [LARGE SCALE GENOMIC DNA]</scope>
    <source>
        <strain evidence="3">if_2019</strain>
        <tissue evidence="2">Muscle</tissue>
    </source>
</reference>
<evidence type="ECO:0000256" key="1">
    <source>
        <dbReference type="SAM" id="SignalP"/>
    </source>
</evidence>
<keyword evidence="3" id="KW-1185">Reference proteome</keyword>
<keyword evidence="1" id="KW-0732">Signal</keyword>
<evidence type="ECO:0000313" key="3">
    <source>
        <dbReference type="Proteomes" id="UP001482620"/>
    </source>
</evidence>
<accession>A0ABV0V5F6</accession>
<comment type="caution">
    <text evidence="2">The sequence shown here is derived from an EMBL/GenBank/DDBJ whole genome shotgun (WGS) entry which is preliminary data.</text>
</comment>